<proteinExistence type="predicted"/>
<evidence type="ECO:0000256" key="1">
    <source>
        <dbReference type="PROSITE-ProRule" id="PRU01373"/>
    </source>
</evidence>
<dbReference type="AlphaFoldDB" id="A0A399T4S8"/>
<evidence type="ECO:0000313" key="3">
    <source>
        <dbReference type="EMBL" id="RIJ50109.1"/>
    </source>
</evidence>
<dbReference type="PROSITE" id="PS52029">
    <property type="entry name" value="LD_TPASE"/>
    <property type="match status" value="1"/>
</dbReference>
<protein>
    <recommendedName>
        <fullName evidence="2">L,D-TPase catalytic domain-containing protein</fullName>
    </recommendedName>
</protein>
<dbReference type="PANTHER" id="PTHR38589:SF1">
    <property type="entry name" value="BLR0621 PROTEIN"/>
    <property type="match status" value="1"/>
</dbReference>
<dbReference type="GO" id="GO:0008360">
    <property type="term" value="P:regulation of cell shape"/>
    <property type="evidence" value="ECO:0007669"/>
    <property type="project" value="UniProtKB-UniRule"/>
</dbReference>
<dbReference type="Pfam" id="PF03734">
    <property type="entry name" value="YkuD"/>
    <property type="match status" value="1"/>
</dbReference>
<dbReference type="EMBL" id="QWGR01000002">
    <property type="protein sequence ID" value="RIJ50109.1"/>
    <property type="molecule type" value="Genomic_DNA"/>
</dbReference>
<dbReference type="RefSeq" id="WP_119436796.1">
    <property type="nucleotide sequence ID" value="NZ_QWGR01000002.1"/>
</dbReference>
<dbReference type="GO" id="GO:0009252">
    <property type="term" value="P:peptidoglycan biosynthetic process"/>
    <property type="evidence" value="ECO:0007669"/>
    <property type="project" value="UniProtKB-KW"/>
</dbReference>
<dbReference type="GO" id="GO:0016740">
    <property type="term" value="F:transferase activity"/>
    <property type="evidence" value="ECO:0007669"/>
    <property type="project" value="InterPro"/>
</dbReference>
<dbReference type="PANTHER" id="PTHR38589">
    <property type="entry name" value="BLR0621 PROTEIN"/>
    <property type="match status" value="1"/>
</dbReference>
<comment type="pathway">
    <text evidence="1">Cell wall biogenesis; peptidoglycan biosynthesis.</text>
</comment>
<reference evidence="3 4" key="1">
    <citation type="submission" date="2018-08" db="EMBL/GenBank/DDBJ databases">
        <title>Pallidiluteibacterium maritimus gen. nov., sp. nov., isolated from coastal sediment.</title>
        <authorList>
            <person name="Zhou L.Y."/>
        </authorList>
    </citation>
    <scope>NUCLEOTIDE SEQUENCE [LARGE SCALE GENOMIC DNA]</scope>
    <source>
        <strain evidence="3 4">XSD2</strain>
    </source>
</reference>
<evidence type="ECO:0000259" key="2">
    <source>
        <dbReference type="PROSITE" id="PS52029"/>
    </source>
</evidence>
<dbReference type="GO" id="GO:0071555">
    <property type="term" value="P:cell wall organization"/>
    <property type="evidence" value="ECO:0007669"/>
    <property type="project" value="UniProtKB-UniRule"/>
</dbReference>
<dbReference type="Proteomes" id="UP000265926">
    <property type="component" value="Unassembled WGS sequence"/>
</dbReference>
<sequence>MRNDSFKYLKYLGFIFLLLWACSSPKSETEQIRQILKVQESSIPANVDQLLVAVAEQSGNTQASLFALEKADNNWNVKIGPLAAGIGRNGFAALGEKLEGDGKSPSGVFSLGQLFTYADTLNTKMPYTISTDEDKWIDDPESEDYNKHVKGETNAKSFEKLKLKSDYYKYCLVIEYNTDPVVKGKGSAIFIHLREKADETTAGCVAVSERDMEQLLKWLNPDAYPVIVMGDRLTLSRQPVR</sequence>
<keyword evidence="4" id="KW-1185">Reference proteome</keyword>
<feature type="active site" description="Nucleophile" evidence="1">
    <location>
        <position position="204"/>
    </location>
</feature>
<dbReference type="CDD" id="cd16913">
    <property type="entry name" value="YkuD_like"/>
    <property type="match status" value="1"/>
</dbReference>
<evidence type="ECO:0000313" key="4">
    <source>
        <dbReference type="Proteomes" id="UP000265926"/>
    </source>
</evidence>
<feature type="active site" description="Proton donor/acceptor" evidence="1">
    <location>
        <position position="192"/>
    </location>
</feature>
<keyword evidence="1" id="KW-0133">Cell shape</keyword>
<keyword evidence="1" id="KW-0961">Cell wall biogenesis/degradation</keyword>
<dbReference type="OrthoDB" id="186490at2"/>
<organism evidence="3 4">
    <name type="scientific">Maribellus luteus</name>
    <dbReference type="NCBI Taxonomy" id="2305463"/>
    <lineage>
        <taxon>Bacteria</taxon>
        <taxon>Pseudomonadati</taxon>
        <taxon>Bacteroidota</taxon>
        <taxon>Bacteroidia</taxon>
        <taxon>Marinilabiliales</taxon>
        <taxon>Prolixibacteraceae</taxon>
        <taxon>Maribellus</taxon>
    </lineage>
</organism>
<feature type="domain" description="L,D-TPase catalytic" evidence="2">
    <location>
        <begin position="54"/>
        <end position="229"/>
    </location>
</feature>
<accession>A0A399T4S8</accession>
<comment type="caution">
    <text evidence="3">The sequence shown here is derived from an EMBL/GenBank/DDBJ whole genome shotgun (WGS) entry which is preliminary data.</text>
</comment>
<gene>
    <name evidence="3" type="ORF">D1614_05020</name>
</gene>
<dbReference type="InterPro" id="IPR005490">
    <property type="entry name" value="LD_TPept_cat_dom"/>
</dbReference>
<keyword evidence="1" id="KW-0573">Peptidoglycan synthesis</keyword>
<name>A0A399T4S8_9BACT</name>